<evidence type="ECO:0000256" key="2">
    <source>
        <dbReference type="ARBA" id="ARBA00023015"/>
    </source>
</evidence>
<dbReference type="RefSeq" id="WP_388104230.1">
    <property type="nucleotide sequence ID" value="NZ_JBIAHM010000002.1"/>
</dbReference>
<evidence type="ECO:0000256" key="1">
    <source>
        <dbReference type="ARBA" id="ARBA00010641"/>
    </source>
</evidence>
<feature type="domain" description="RNA polymerase sigma factor 70 region 4 type 2" evidence="9">
    <location>
        <begin position="128"/>
        <end position="180"/>
    </location>
</feature>
<gene>
    <name evidence="10" type="ORF">ACFYNQ_09005</name>
</gene>
<dbReference type="SUPFAM" id="SSF88659">
    <property type="entry name" value="Sigma3 and sigma4 domains of RNA polymerase sigma factors"/>
    <property type="match status" value="1"/>
</dbReference>
<dbReference type="SUPFAM" id="SSF88946">
    <property type="entry name" value="Sigma2 domain of RNA polymerase sigma factors"/>
    <property type="match status" value="1"/>
</dbReference>
<comment type="caution">
    <text evidence="10">The sequence shown here is derived from an EMBL/GenBank/DDBJ whole genome shotgun (WGS) entry which is preliminary data.</text>
</comment>
<evidence type="ECO:0000313" key="11">
    <source>
        <dbReference type="Proteomes" id="UP001601303"/>
    </source>
</evidence>
<keyword evidence="5 6" id="KW-0804">Transcription</keyword>
<feature type="domain" description="RNA polymerase sigma-70 region 2" evidence="8">
    <location>
        <begin position="34"/>
        <end position="101"/>
    </location>
</feature>
<keyword evidence="4 6" id="KW-0238">DNA-binding</keyword>
<keyword evidence="3 6" id="KW-0731">Sigma factor</keyword>
<evidence type="ECO:0000256" key="6">
    <source>
        <dbReference type="RuleBase" id="RU000716"/>
    </source>
</evidence>
<evidence type="ECO:0000259" key="9">
    <source>
        <dbReference type="Pfam" id="PF08281"/>
    </source>
</evidence>
<dbReference type="InterPro" id="IPR036388">
    <property type="entry name" value="WH-like_DNA-bd_sf"/>
</dbReference>
<dbReference type="InterPro" id="IPR039425">
    <property type="entry name" value="RNA_pol_sigma-70-like"/>
</dbReference>
<dbReference type="Gene3D" id="1.10.10.10">
    <property type="entry name" value="Winged helix-like DNA-binding domain superfamily/Winged helix DNA-binding domain"/>
    <property type="match status" value="1"/>
</dbReference>
<dbReference type="PROSITE" id="PS01063">
    <property type="entry name" value="SIGMA70_ECF"/>
    <property type="match status" value="1"/>
</dbReference>
<dbReference type="InterPro" id="IPR014284">
    <property type="entry name" value="RNA_pol_sigma-70_dom"/>
</dbReference>
<dbReference type="Pfam" id="PF08281">
    <property type="entry name" value="Sigma70_r4_2"/>
    <property type="match status" value="1"/>
</dbReference>
<dbReference type="PANTHER" id="PTHR43133">
    <property type="entry name" value="RNA POLYMERASE ECF-TYPE SIGMA FACTO"/>
    <property type="match status" value="1"/>
</dbReference>
<dbReference type="PANTHER" id="PTHR43133:SF52">
    <property type="entry name" value="ECF RNA POLYMERASE SIGMA FACTOR SIGL"/>
    <property type="match status" value="1"/>
</dbReference>
<dbReference type="Gene3D" id="1.10.1740.10">
    <property type="match status" value="1"/>
</dbReference>
<organism evidence="10 11">
    <name type="scientific">Streptomyces hokutonensis</name>
    <dbReference type="NCBI Taxonomy" id="1306990"/>
    <lineage>
        <taxon>Bacteria</taxon>
        <taxon>Bacillati</taxon>
        <taxon>Actinomycetota</taxon>
        <taxon>Actinomycetes</taxon>
        <taxon>Kitasatosporales</taxon>
        <taxon>Streptomycetaceae</taxon>
        <taxon>Streptomyces</taxon>
    </lineage>
</organism>
<dbReference type="InterPro" id="IPR013325">
    <property type="entry name" value="RNA_pol_sigma_r2"/>
</dbReference>
<dbReference type="InterPro" id="IPR013249">
    <property type="entry name" value="RNA_pol_sigma70_r4_t2"/>
</dbReference>
<accession>A0ABW6LXT2</accession>
<evidence type="ECO:0000256" key="3">
    <source>
        <dbReference type="ARBA" id="ARBA00023082"/>
    </source>
</evidence>
<feature type="compositionally biased region" description="Basic and acidic residues" evidence="7">
    <location>
        <begin position="7"/>
        <end position="22"/>
    </location>
</feature>
<dbReference type="InterPro" id="IPR007627">
    <property type="entry name" value="RNA_pol_sigma70_r2"/>
</dbReference>
<dbReference type="EMBL" id="JBIAHM010000002">
    <property type="protein sequence ID" value="MFE9598710.1"/>
    <property type="molecule type" value="Genomic_DNA"/>
</dbReference>
<name>A0ABW6LXT2_9ACTN</name>
<protein>
    <recommendedName>
        <fullName evidence="6">RNA polymerase sigma factor</fullName>
    </recommendedName>
</protein>
<dbReference type="NCBIfam" id="TIGR02937">
    <property type="entry name" value="sigma70-ECF"/>
    <property type="match status" value="1"/>
</dbReference>
<evidence type="ECO:0000256" key="4">
    <source>
        <dbReference type="ARBA" id="ARBA00023125"/>
    </source>
</evidence>
<dbReference type="InterPro" id="IPR000838">
    <property type="entry name" value="RNA_pol_sigma70_ECF_CS"/>
</dbReference>
<evidence type="ECO:0000256" key="5">
    <source>
        <dbReference type="ARBA" id="ARBA00023163"/>
    </source>
</evidence>
<reference evidence="10 11" key="1">
    <citation type="submission" date="2024-10" db="EMBL/GenBank/DDBJ databases">
        <title>The Natural Products Discovery Center: Release of the First 8490 Sequenced Strains for Exploring Actinobacteria Biosynthetic Diversity.</title>
        <authorList>
            <person name="Kalkreuter E."/>
            <person name="Kautsar S.A."/>
            <person name="Yang D."/>
            <person name="Bader C.D."/>
            <person name="Teijaro C.N."/>
            <person name="Fluegel L."/>
            <person name="Davis C.M."/>
            <person name="Simpson J.R."/>
            <person name="Lauterbach L."/>
            <person name="Steele A.D."/>
            <person name="Gui C."/>
            <person name="Meng S."/>
            <person name="Li G."/>
            <person name="Viehrig K."/>
            <person name="Ye F."/>
            <person name="Su P."/>
            <person name="Kiefer A.F."/>
            <person name="Nichols A."/>
            <person name="Cepeda A.J."/>
            <person name="Yan W."/>
            <person name="Fan B."/>
            <person name="Jiang Y."/>
            <person name="Adhikari A."/>
            <person name="Zheng C.-J."/>
            <person name="Schuster L."/>
            <person name="Cowan T.M."/>
            <person name="Smanski M.J."/>
            <person name="Chevrette M.G."/>
            <person name="De Carvalho L.P.S."/>
            <person name="Shen B."/>
        </authorList>
    </citation>
    <scope>NUCLEOTIDE SEQUENCE [LARGE SCALE GENOMIC DNA]</scope>
    <source>
        <strain evidence="10 11">NPDC006488</strain>
    </source>
</reference>
<evidence type="ECO:0000313" key="10">
    <source>
        <dbReference type="EMBL" id="MFE9598710.1"/>
    </source>
</evidence>
<sequence length="191" mass="21224">MRQHSTAVRDIRPTRPDGGARDRARDEAFIRAVYDKHGAYLLRVATGLLRGDGYQAQDLVQEAVLRAWQHADILDPGAEGIRPWLVTVVRNLVIDGYRARQARPPETVDTALRDLPGPEHVDPALTRKIVREALADLTLQHREILVHVGFLDQSVARTASMLGIPPGTVKSRTHLALKALRAALEERGYTP</sequence>
<comment type="similarity">
    <text evidence="1 6">Belongs to the sigma-70 factor family. ECF subfamily.</text>
</comment>
<proteinExistence type="inferred from homology"/>
<dbReference type="Proteomes" id="UP001601303">
    <property type="component" value="Unassembled WGS sequence"/>
</dbReference>
<feature type="region of interest" description="Disordered" evidence="7">
    <location>
        <begin position="1"/>
        <end position="22"/>
    </location>
</feature>
<evidence type="ECO:0000259" key="8">
    <source>
        <dbReference type="Pfam" id="PF04542"/>
    </source>
</evidence>
<keyword evidence="2 6" id="KW-0805">Transcription regulation</keyword>
<keyword evidence="11" id="KW-1185">Reference proteome</keyword>
<dbReference type="InterPro" id="IPR013324">
    <property type="entry name" value="RNA_pol_sigma_r3/r4-like"/>
</dbReference>
<dbReference type="Pfam" id="PF04542">
    <property type="entry name" value="Sigma70_r2"/>
    <property type="match status" value="1"/>
</dbReference>
<evidence type="ECO:0000256" key="7">
    <source>
        <dbReference type="SAM" id="MobiDB-lite"/>
    </source>
</evidence>